<dbReference type="GO" id="GO:0006351">
    <property type="term" value="P:DNA-templated transcription"/>
    <property type="evidence" value="ECO:0007669"/>
    <property type="project" value="InterPro"/>
</dbReference>
<proteinExistence type="predicted"/>
<keyword evidence="4" id="KW-0547">Nucleotide-binding</keyword>
<feature type="domain" description="Alphavirus-like MT" evidence="14">
    <location>
        <begin position="63"/>
        <end position="241"/>
    </location>
</feature>
<feature type="domain" description="Fe2OG dioxygenase" evidence="12">
    <location>
        <begin position="678"/>
        <end position="771"/>
    </location>
</feature>
<evidence type="ECO:0000256" key="7">
    <source>
        <dbReference type="ARBA" id="ARBA00022840"/>
    </source>
</evidence>
<dbReference type="EMBL" id="MW331539">
    <property type="protein sequence ID" value="QVE55503.1"/>
    <property type="molecule type" value="Genomic_RNA"/>
</dbReference>
<evidence type="ECO:0000259" key="14">
    <source>
        <dbReference type="PROSITE" id="PS51743"/>
    </source>
</evidence>
<dbReference type="Pfam" id="PF01660">
    <property type="entry name" value="Vmethyltransf"/>
    <property type="match status" value="1"/>
</dbReference>
<evidence type="ECO:0000256" key="3">
    <source>
        <dbReference type="ARBA" id="ARBA00022695"/>
    </source>
</evidence>
<dbReference type="PROSITE" id="PS51743">
    <property type="entry name" value="ALPHAVIRUS_MT"/>
    <property type="match status" value="1"/>
</dbReference>
<evidence type="ECO:0000256" key="9">
    <source>
        <dbReference type="ARBA" id="ARBA00047984"/>
    </source>
</evidence>
<dbReference type="InterPro" id="IPR002588">
    <property type="entry name" value="Alphavirus-like_MT_dom"/>
</dbReference>
<dbReference type="InterPro" id="IPR027351">
    <property type="entry name" value="(+)RNA_virus_helicase_core_dom"/>
</dbReference>
<evidence type="ECO:0000259" key="12">
    <source>
        <dbReference type="PROSITE" id="PS51471"/>
    </source>
</evidence>
<dbReference type="GO" id="GO:0016556">
    <property type="term" value="P:mRNA modification"/>
    <property type="evidence" value="ECO:0007669"/>
    <property type="project" value="InterPro"/>
</dbReference>
<keyword evidence="7" id="KW-0067">ATP-binding</keyword>
<evidence type="ECO:0000256" key="1">
    <source>
        <dbReference type="ARBA" id="ARBA00022484"/>
    </source>
</evidence>
<evidence type="ECO:0000256" key="6">
    <source>
        <dbReference type="ARBA" id="ARBA00022806"/>
    </source>
</evidence>
<keyword evidence="2" id="KW-0808">Transferase</keyword>
<protein>
    <submittedName>
        <fullName evidence="15">Replicase</fullName>
    </submittedName>
</protein>
<dbReference type="InterPro" id="IPR007094">
    <property type="entry name" value="RNA-dir_pol_PSvirus"/>
</dbReference>
<keyword evidence="3" id="KW-0548">Nucleotidyltransferase</keyword>
<sequence>MAFSYRTPAEEFLSTLPSTSQETVSEYALKSLKDQEKASSHNYSYHLTDTQKSFCSKVGVPLSVHSFMVHPHPYCKTMENFILHDNLFHYRNLIEIYVSIKEEKVSLLNRSRGLNFHRVLNRCVADRDNLRYRNCVSRSFFVNSNNFASNQSKSWFFHDELHHWDVNEFASFLGNFKPKRVIASCVLPVEVFSSDESCNPSFYRYSIHKRDRSQVEFTFFPDSSKESSYFQKSSDWIFKFKHFEVGSENYTLSFLRSIKCHHLILIEKGKLETNDFYISDEAECASLRMFGTAVAGKIAAPIRVEVLKREMIYLLSLKKSDMNSAAAKLRQLSQEDYHPQELCFFLNLAGRIESCKGIFKDRGLVSTIVDCFAQMFPNRIARWMSPTTDENSFLQLISSMEGMKLTIKRESYPVENFFEFDVKDGLDEQFVLDLMDGKMFGSVSEKLDTSYSVRTSGNRNFVLLDFKQRKWARLAEKEEEEPSAPKEIPGETQELSPEEARFYYGIPGMKRAVHCNLEWSRGKRAFQKKKDPIFITNFAHWSLPKRKNGIREVEMWDAEEERTTDRFVEGFDPETYMGSSSSSSAETEGLGSGENEDDAQMTSGEEEEECNYINGKFSPNDAFIESLEMLLNSRAAYLHGGRRTILFSTVTGLDYGFGPHRYKQVPCIFMEDLLKKVGFNSCLAQIYKAGGSVGAHFDDEKVYDDDEILTWNLKGEADFSLFKKGGTESVHLGPNQILIMPKGCSRSENKFKHSVENCTEGRISITFRHQKRFMNGEPVEVENFKRQMIELPDNLRDLISKMSNACFFDCLADHLCMDRNAVFNLLYDQDRSVLTNVVEDKGFTLAEVIDHLTNLDVPGRIVSNGEVVNYLEKGSFKPIDLLIRDGHIGLNVQHNVLYNTKEIRIDELIGADIVAPHFSVERARVLVKSMMEGMTGVLLNRFKYAFNELLPRNGNKVMCISGFAGSGKSRALQGVCANVLNKKSVILSSPRKNLLRDWESKIDEKLKGKKRLIKLKTFELAISAITRMVKAEQDAKLTVIIDEVTLLPGGYLDLVNSLIPEGSTIILLFDPLQSHYYSRSDVSVNLGPVLTPLFGQEFRYRGFSYRFPKLFDLEEFEFGQGEIDQNHMRIFAQPQAVREAIKKPVFLCPSEEKRCELSNFGEAYTFGTSQGLTFDFVCISIDMDGSVTSDFHWMVALTRARKGFCFLTCASVSMRTFMDSNKAKLIGKVLKKEQISKKFWWNLGGRALEGARAVKKEEFSKLGKTREEFEEALEGDPWLKGMLNYLEGDDARDPLPDEPIRKESPPRTHLMIAPVEHQFAEEMHLLKAREFREFRNSNLWSEQFDDARKTRKVIHNRAETFEQIYPSHKNSDTLTFWAAIKKRMKMSDPYSERRKLERCMPIGENLCRIFVEEYGLKRGVQVDIESTEREFLLKRVEKAKKMIEAHSERSDPDWMVNHFFLFMKTQLCTKFEKRFADAKAGQTLACFSHQVLARFGVPIRVAEKKLRVQLGENIYIHSGKQLDELNEWCIKFSKGFGTDSDYESFDRSQDALVLAFEIHLLKFLGWSADQVEDYTALKLRLGCRLGYLAIMRFTGEFGTFFLNTCCNMLFTCLRYKINRRTPIAFAGDDMFSPGRLEVRKDREFLLNRFSLKAKVNFSKEPMFCGWRMTPYGIVKEPRLVLERFKIAEERGCFKECLINYCLEVSFAYRLGERLYDVIKNIQDQQALVRIVVKNKKFLPKKVRKEFESYDHEFGGCESVQEEGECDRVHRFGCGLECNI</sequence>
<dbReference type="GO" id="GO:0005524">
    <property type="term" value="F:ATP binding"/>
    <property type="evidence" value="ECO:0007669"/>
    <property type="project" value="UniProtKB-KW"/>
</dbReference>
<keyword evidence="5" id="KW-0378">Hydrolase</keyword>
<dbReference type="PROSITE" id="PS50507">
    <property type="entry name" value="RDRP_SSRNA_POS"/>
    <property type="match status" value="1"/>
</dbReference>
<dbReference type="SUPFAM" id="SSF52540">
    <property type="entry name" value="P-loop containing nucleoside triphosphate hydrolases"/>
    <property type="match status" value="2"/>
</dbReference>
<reference evidence="15" key="1">
    <citation type="submission" date="2020-12" db="EMBL/GenBank/DDBJ databases">
        <title>Identification and characterization of divergent Betaflexiviridae isolates of Prunus virus T and cherry virus Turkey infecting Pyrus communis using high-throughput sequencing.</title>
        <authorList>
            <person name="Costa L.C."/>
            <person name="Hu X."/>
            <person name="Malapi-Wight M."/>
            <person name="Foster J."/>
            <person name="McFarland C."/>
            <person name="Hurtado-Gonzales O.P."/>
        </authorList>
    </citation>
    <scope>NUCLEOTIDE SEQUENCE</scope>
    <source>
        <strain evidence="15">PGQP1_PrVT</strain>
    </source>
</reference>
<dbReference type="Gene3D" id="2.60.120.590">
    <property type="entry name" value="Alpha-ketoglutarate-dependent dioxygenase AlkB-like"/>
    <property type="match status" value="1"/>
</dbReference>
<dbReference type="GO" id="GO:0039694">
    <property type="term" value="P:viral RNA genome replication"/>
    <property type="evidence" value="ECO:0007669"/>
    <property type="project" value="InterPro"/>
</dbReference>
<evidence type="ECO:0000256" key="10">
    <source>
        <dbReference type="SAM" id="MobiDB-lite"/>
    </source>
</evidence>
<dbReference type="InterPro" id="IPR027417">
    <property type="entry name" value="P-loop_NTPase"/>
</dbReference>
<evidence type="ECO:0000256" key="4">
    <source>
        <dbReference type="ARBA" id="ARBA00022741"/>
    </source>
</evidence>
<keyword evidence="8" id="KW-0693">Viral RNA replication</keyword>
<dbReference type="PROSITE" id="PS51657">
    <property type="entry name" value="PSRV_HELICASE"/>
    <property type="match status" value="1"/>
</dbReference>
<dbReference type="Pfam" id="PF01443">
    <property type="entry name" value="Viral_helicase1"/>
    <property type="match status" value="1"/>
</dbReference>
<comment type="catalytic activity">
    <reaction evidence="9">
        <text>ATP + H2O = ADP + phosphate + H(+)</text>
        <dbReference type="Rhea" id="RHEA:13065"/>
        <dbReference type="ChEBI" id="CHEBI:15377"/>
        <dbReference type="ChEBI" id="CHEBI:15378"/>
        <dbReference type="ChEBI" id="CHEBI:30616"/>
        <dbReference type="ChEBI" id="CHEBI:43474"/>
        <dbReference type="ChEBI" id="CHEBI:456216"/>
        <dbReference type="EC" id="3.6.4.13"/>
    </reaction>
</comment>
<dbReference type="CDD" id="cd23245">
    <property type="entry name" value="Betaflexiviridae_RdRp"/>
    <property type="match status" value="1"/>
</dbReference>
<keyword evidence="6" id="KW-0347">Helicase</keyword>
<feature type="compositionally biased region" description="Acidic residues" evidence="10">
    <location>
        <begin position="594"/>
        <end position="609"/>
    </location>
</feature>
<organism evidence="15">
    <name type="scientific">Prunus virus T</name>
    <dbReference type="NCBI Taxonomy" id="1472425"/>
    <lineage>
        <taxon>Viruses</taxon>
        <taxon>Riboviria</taxon>
        <taxon>Orthornavirae</taxon>
        <taxon>Kitrinoviricota</taxon>
        <taxon>Alsuviricetes</taxon>
        <taxon>Tymovirales</taxon>
        <taxon>Betaflexiviridae</taxon>
        <taxon>Trivirinae</taxon>
        <taxon>Tepovirus</taxon>
        <taxon>Tepovirus tafpruni</taxon>
    </lineage>
</organism>
<dbReference type="GO" id="GO:0003724">
    <property type="term" value="F:RNA helicase activity"/>
    <property type="evidence" value="ECO:0007669"/>
    <property type="project" value="UniProtKB-EC"/>
</dbReference>
<dbReference type="SUPFAM" id="SSF51197">
    <property type="entry name" value="Clavaminate synthase-like"/>
    <property type="match status" value="1"/>
</dbReference>
<dbReference type="GO" id="GO:0003968">
    <property type="term" value="F:RNA-directed RNA polymerase activity"/>
    <property type="evidence" value="ECO:0007669"/>
    <property type="project" value="UniProtKB-KW"/>
</dbReference>
<feature type="region of interest" description="Disordered" evidence="10">
    <location>
        <begin position="476"/>
        <end position="495"/>
    </location>
</feature>
<dbReference type="GO" id="GO:0003723">
    <property type="term" value="F:RNA binding"/>
    <property type="evidence" value="ECO:0007669"/>
    <property type="project" value="InterPro"/>
</dbReference>
<feature type="domain" description="RdRp catalytic" evidence="11">
    <location>
        <begin position="1535"/>
        <end position="1642"/>
    </location>
</feature>
<accession>A0A8E5KHH4</accession>
<name>A0A8E5KHH4_9VIRU</name>
<evidence type="ECO:0000313" key="15">
    <source>
        <dbReference type="EMBL" id="QVE55503.1"/>
    </source>
</evidence>
<dbReference type="SUPFAM" id="SSF56672">
    <property type="entry name" value="DNA/RNA polymerases"/>
    <property type="match status" value="1"/>
</dbReference>
<dbReference type="InterPro" id="IPR037151">
    <property type="entry name" value="AlkB-like_sf"/>
</dbReference>
<evidence type="ECO:0000256" key="5">
    <source>
        <dbReference type="ARBA" id="ARBA00022801"/>
    </source>
</evidence>
<dbReference type="GO" id="GO:0008174">
    <property type="term" value="F:mRNA methyltransferase activity"/>
    <property type="evidence" value="ECO:0007669"/>
    <property type="project" value="UniProtKB-UniRule"/>
</dbReference>
<evidence type="ECO:0000256" key="2">
    <source>
        <dbReference type="ARBA" id="ARBA00022679"/>
    </source>
</evidence>
<dbReference type="Pfam" id="PF00978">
    <property type="entry name" value="RdRP_2"/>
    <property type="match status" value="1"/>
</dbReference>
<evidence type="ECO:0000256" key="8">
    <source>
        <dbReference type="ARBA" id="ARBA00022953"/>
    </source>
</evidence>
<feature type="region of interest" description="Disordered" evidence="10">
    <location>
        <begin position="570"/>
        <end position="609"/>
    </location>
</feature>
<dbReference type="GO" id="GO:0006396">
    <property type="term" value="P:RNA processing"/>
    <property type="evidence" value="ECO:0007669"/>
    <property type="project" value="InterPro"/>
</dbReference>
<dbReference type="InterPro" id="IPR043502">
    <property type="entry name" value="DNA/RNA_pol_sf"/>
</dbReference>
<keyword evidence="1" id="KW-0696">RNA-directed RNA polymerase</keyword>
<feature type="domain" description="(+)RNA virus helicase C-terminal" evidence="13">
    <location>
        <begin position="929"/>
        <end position="1239"/>
    </location>
</feature>
<dbReference type="InterPro" id="IPR001788">
    <property type="entry name" value="RNA-dep_RNA_pol_alsuvir"/>
</dbReference>
<dbReference type="PROSITE" id="PS51471">
    <property type="entry name" value="FE2OG_OXY"/>
    <property type="match status" value="1"/>
</dbReference>
<dbReference type="GO" id="GO:0016787">
    <property type="term" value="F:hydrolase activity"/>
    <property type="evidence" value="ECO:0007669"/>
    <property type="project" value="UniProtKB-KW"/>
</dbReference>
<dbReference type="InterPro" id="IPR005123">
    <property type="entry name" value="Oxoglu/Fe-dep_dioxygenase_dom"/>
</dbReference>
<feature type="compositionally biased region" description="Low complexity" evidence="10">
    <location>
        <begin position="578"/>
        <end position="589"/>
    </location>
</feature>
<evidence type="ECO:0000259" key="13">
    <source>
        <dbReference type="PROSITE" id="PS51657"/>
    </source>
</evidence>
<dbReference type="Gene3D" id="3.40.50.300">
    <property type="entry name" value="P-loop containing nucleotide triphosphate hydrolases"/>
    <property type="match status" value="1"/>
</dbReference>
<evidence type="ECO:0000259" key="11">
    <source>
        <dbReference type="PROSITE" id="PS50507"/>
    </source>
</evidence>